<organism evidence="1 2">
    <name type="scientific">Hornefia porci</name>
    <dbReference type="NCBI Taxonomy" id="2652292"/>
    <lineage>
        <taxon>Bacteria</taxon>
        <taxon>Bacillati</taxon>
        <taxon>Bacillota</taxon>
        <taxon>Clostridia</taxon>
        <taxon>Peptostreptococcales</taxon>
        <taxon>Anaerovoracaceae</taxon>
        <taxon>Hornefia</taxon>
    </lineage>
</organism>
<sequence>MVSLARFREITGDMMDELPEAFFRELNNGVIVQEYARPHPRGVADDLYILGEYTRSPNFGRGITLYYGSFVRMMEDADEEQVTRRIREVLRHEFRHHLESLSGERGLEIEDEIFLARYLQSHGRA</sequence>
<proteinExistence type="predicted"/>
<dbReference type="SUPFAM" id="SSF55486">
    <property type="entry name" value="Metalloproteases ('zincins'), catalytic domain"/>
    <property type="match status" value="1"/>
</dbReference>
<name>A0A1Q9JGZ6_9FIRM</name>
<comment type="caution">
    <text evidence="1">The sequence shown here is derived from an EMBL/GenBank/DDBJ whole genome shotgun (WGS) entry which is preliminary data.</text>
</comment>
<dbReference type="EMBL" id="MJIE01000001">
    <property type="protein sequence ID" value="OLR55479.1"/>
    <property type="molecule type" value="Genomic_DNA"/>
</dbReference>
<dbReference type="STRING" id="1261640.BHK98_05000"/>
<gene>
    <name evidence="1" type="ORF">BHK98_05000</name>
</gene>
<dbReference type="CDD" id="cd12953">
    <property type="entry name" value="MMP_TTHA0227"/>
    <property type="match status" value="1"/>
</dbReference>
<dbReference type="Proteomes" id="UP000187404">
    <property type="component" value="Unassembled WGS sequence"/>
</dbReference>
<dbReference type="Gene3D" id="3.30.2010.20">
    <property type="match status" value="1"/>
</dbReference>
<dbReference type="InterPro" id="IPR038555">
    <property type="entry name" value="Zincin_1_sf"/>
</dbReference>
<reference evidence="1 2" key="1">
    <citation type="journal article" date="2016" name="Appl. Environ. Microbiol.">
        <title>Function and Phylogeny of Bacterial Butyryl Coenzyme A:Acetate Transferases and Their Diversity in the Proximal Colon of Swine.</title>
        <authorList>
            <person name="Trachsel J."/>
            <person name="Bayles D.O."/>
            <person name="Looft T."/>
            <person name="Levine U.Y."/>
            <person name="Allen H.K."/>
        </authorList>
    </citation>
    <scope>NUCLEOTIDE SEQUENCE [LARGE SCALE GENOMIC DNA]</scope>
    <source>
        <strain evidence="1 2">68-3-10</strain>
    </source>
</reference>
<evidence type="ECO:0008006" key="3">
    <source>
        <dbReference type="Google" id="ProtNLM"/>
    </source>
</evidence>
<keyword evidence="2" id="KW-1185">Reference proteome</keyword>
<dbReference type="Pfam" id="PF06262">
    <property type="entry name" value="Zincin_1"/>
    <property type="match status" value="1"/>
</dbReference>
<dbReference type="InterPro" id="IPR010428">
    <property type="entry name" value="Zincin_1"/>
</dbReference>
<accession>A0A1Q9JGZ6</accession>
<evidence type="ECO:0000313" key="2">
    <source>
        <dbReference type="Proteomes" id="UP000187404"/>
    </source>
</evidence>
<dbReference type="OrthoDB" id="5071at2"/>
<protein>
    <recommendedName>
        <fullName evidence="3">Metallopeptidase family protein</fullName>
    </recommendedName>
</protein>
<evidence type="ECO:0000313" key="1">
    <source>
        <dbReference type="EMBL" id="OLR55479.1"/>
    </source>
</evidence>
<dbReference type="RefSeq" id="WP_075712474.1">
    <property type="nucleotide sequence ID" value="NZ_MJIE01000001.1"/>
</dbReference>
<dbReference type="AlphaFoldDB" id="A0A1Q9JGZ6"/>